<dbReference type="Pfam" id="PF01915">
    <property type="entry name" value="Glyco_hydro_3_C"/>
    <property type="match status" value="1"/>
</dbReference>
<keyword evidence="2" id="KW-0732">Signal</keyword>
<dbReference type="InterPro" id="IPR002772">
    <property type="entry name" value="Glyco_hydro_3_C"/>
</dbReference>
<organism evidence="5 6">
    <name type="scientific">Ruminococcus albus 8</name>
    <dbReference type="NCBI Taxonomy" id="246199"/>
    <lineage>
        <taxon>Bacteria</taxon>
        <taxon>Bacillati</taxon>
        <taxon>Bacillota</taxon>
        <taxon>Clostridia</taxon>
        <taxon>Eubacteriales</taxon>
        <taxon>Oscillospiraceae</taxon>
        <taxon>Ruminococcus</taxon>
    </lineage>
</organism>
<dbReference type="InterPro" id="IPR036962">
    <property type="entry name" value="Glyco_hydro_3_N_sf"/>
</dbReference>
<evidence type="ECO:0000256" key="1">
    <source>
        <dbReference type="ARBA" id="ARBA00005336"/>
    </source>
</evidence>
<gene>
    <name evidence="5" type="ORF">CUS_7124</name>
</gene>
<name>E9SDV8_RUMAL</name>
<dbReference type="InterPro" id="IPR001764">
    <property type="entry name" value="Glyco_hydro_3_N"/>
</dbReference>
<dbReference type="PANTHER" id="PTHR42721">
    <property type="entry name" value="SUGAR HYDROLASE-RELATED"/>
    <property type="match status" value="1"/>
</dbReference>
<dbReference type="PANTHER" id="PTHR42721:SF3">
    <property type="entry name" value="BETA-D-XYLOSIDASE 5-RELATED"/>
    <property type="match status" value="1"/>
</dbReference>
<dbReference type="AlphaFoldDB" id="E9SDV8"/>
<dbReference type="InterPro" id="IPR044993">
    <property type="entry name" value="BXL"/>
</dbReference>
<dbReference type="Proteomes" id="UP000004259">
    <property type="component" value="Unassembled WGS sequence"/>
</dbReference>
<dbReference type="OrthoDB" id="98455at2"/>
<dbReference type="PRINTS" id="PR00133">
    <property type="entry name" value="GLHYDRLASE3"/>
</dbReference>
<dbReference type="Gene3D" id="3.40.50.1700">
    <property type="entry name" value="Glycoside hydrolase family 3 C-terminal domain"/>
    <property type="match status" value="1"/>
</dbReference>
<feature type="domain" description="Fibronectin type III-like" evidence="4">
    <location>
        <begin position="603"/>
        <end position="671"/>
    </location>
</feature>
<keyword evidence="3 5" id="KW-0378">Hydrolase</keyword>
<reference evidence="5 6" key="1">
    <citation type="submission" date="2011-02" db="EMBL/GenBank/DDBJ databases">
        <authorList>
            <person name="Nelson K.E."/>
            <person name="Sutton G."/>
            <person name="Torralba M."/>
            <person name="Durkin S."/>
            <person name="Harkins D."/>
            <person name="Montgomery R."/>
            <person name="Ziemer C."/>
            <person name="Klaassens E."/>
            <person name="Ocuiv P."/>
            <person name="Morrison M."/>
        </authorList>
    </citation>
    <scope>NUCLEOTIDE SEQUENCE [LARGE SCALE GENOMIC DNA]</scope>
    <source>
        <strain evidence="5 6">8</strain>
    </source>
</reference>
<dbReference type="Pfam" id="PF00933">
    <property type="entry name" value="Glyco_hydro_3"/>
    <property type="match status" value="1"/>
</dbReference>
<keyword evidence="6" id="KW-1185">Reference proteome</keyword>
<sequence>MKKYLDESLSAEERAEALTDEMTTEEQASQLRYDAPAIERLGIPAYNWWNEGIHGLARSGVATMFPQAIGLAAMFDDELTKRTAEITSEEARAKYNAYTVEGDRDIYKGLTLWAPNINIFRDPRWGRGHETFGEDPYLTAQNGKAVVRGLQGDGKVMKAAACAKHFAVHSGPEALRHSFDAKADAKDMEETYLPAFEALVKEAKVESVMGAYNRVNGEPACASDYLMEKLKEWEFDGYFVSDCWAIRDFHEHHMVTANAVESAAMALKAGCDVNCGCTYQNLLAALDKGLITKEQIRTACVHLMRTRIRLGMFDKHTDFDDIPYSKVACAEHKAVSLECAEKSLVLLKNNGILPLDDKKYKTIAVIGPNADSRTALEGNYNGLSDRYTTFLNGIQDRFEGRVIFAEGCHLYKKSISGLAQAGDRYAEAVAAAKNADLVIMCVGLDATIEGEEGDTGNEFSSGDKNGLTLPPPQKILVEKIMSVGKPVVTVVCAGSAINTESQPDALIHAFYPGAEGSKALAEVLFGDVSPSGKLPVTFYEDTDKLPEFTDYSMKGRTYRYTTDNILFPFGYGLTYGGVKVNAVEYKDGKAVVSVENSGRATEDVIELYLKDYCEQAVPNVSLCGFKRVKLGEGEKATVEIAIPEKAFTAVDNNGVRKVFGSKFTLLAGTHQPDALSEKLTGAKCVSTEINK</sequence>
<dbReference type="eggNOG" id="COG1472">
    <property type="taxonomic scope" value="Bacteria"/>
</dbReference>
<dbReference type="GO" id="GO:0009044">
    <property type="term" value="F:xylan 1,4-beta-xylosidase activity"/>
    <property type="evidence" value="ECO:0007669"/>
    <property type="project" value="InterPro"/>
</dbReference>
<dbReference type="GO" id="GO:0031222">
    <property type="term" value="P:arabinan catabolic process"/>
    <property type="evidence" value="ECO:0007669"/>
    <property type="project" value="TreeGrafter"/>
</dbReference>
<dbReference type="Gene3D" id="3.20.20.300">
    <property type="entry name" value="Glycoside hydrolase, family 3, N-terminal domain"/>
    <property type="match status" value="1"/>
</dbReference>
<evidence type="ECO:0000313" key="5">
    <source>
        <dbReference type="EMBL" id="EGC02624.1"/>
    </source>
</evidence>
<evidence type="ECO:0000256" key="2">
    <source>
        <dbReference type="ARBA" id="ARBA00022729"/>
    </source>
</evidence>
<comment type="caution">
    <text evidence="5">The sequence shown here is derived from an EMBL/GenBank/DDBJ whole genome shotgun (WGS) entry which is preliminary data.</text>
</comment>
<dbReference type="Gene3D" id="2.60.40.10">
    <property type="entry name" value="Immunoglobulins"/>
    <property type="match status" value="1"/>
</dbReference>
<dbReference type="SUPFAM" id="SSF51445">
    <property type="entry name" value="(Trans)glycosidases"/>
    <property type="match status" value="1"/>
</dbReference>
<dbReference type="EMBL" id="ADKM02000091">
    <property type="protein sequence ID" value="EGC02624.1"/>
    <property type="molecule type" value="Genomic_DNA"/>
</dbReference>
<dbReference type="STRING" id="246199.CUS_7124"/>
<proteinExistence type="inferred from homology"/>
<evidence type="ECO:0000256" key="3">
    <source>
        <dbReference type="ARBA" id="ARBA00022801"/>
    </source>
</evidence>
<dbReference type="InterPro" id="IPR026891">
    <property type="entry name" value="Fn3-like"/>
</dbReference>
<dbReference type="SMART" id="SM01217">
    <property type="entry name" value="Fn3_like"/>
    <property type="match status" value="1"/>
</dbReference>
<dbReference type="InterPro" id="IPR013783">
    <property type="entry name" value="Ig-like_fold"/>
</dbReference>
<protein>
    <submittedName>
        <fullName evidence="5">Glycosyl hydrolase family 3 C-terminal domain protein</fullName>
    </submittedName>
</protein>
<dbReference type="GO" id="GO:0046556">
    <property type="term" value="F:alpha-L-arabinofuranosidase activity"/>
    <property type="evidence" value="ECO:0007669"/>
    <property type="project" value="TreeGrafter"/>
</dbReference>
<dbReference type="GO" id="GO:0045493">
    <property type="term" value="P:xylan catabolic process"/>
    <property type="evidence" value="ECO:0007669"/>
    <property type="project" value="InterPro"/>
</dbReference>
<dbReference type="RefSeq" id="WP_002850594.1">
    <property type="nucleotide sequence ID" value="NZ_ADKM02000091.1"/>
</dbReference>
<comment type="similarity">
    <text evidence="1">Belongs to the glycosyl hydrolase 3 family.</text>
</comment>
<dbReference type="InterPro" id="IPR017853">
    <property type="entry name" value="GH"/>
</dbReference>
<accession>E9SDV8</accession>
<dbReference type="InterPro" id="IPR036881">
    <property type="entry name" value="Glyco_hydro_3_C_sf"/>
</dbReference>
<evidence type="ECO:0000259" key="4">
    <source>
        <dbReference type="SMART" id="SM01217"/>
    </source>
</evidence>
<evidence type="ECO:0000313" key="6">
    <source>
        <dbReference type="Proteomes" id="UP000004259"/>
    </source>
</evidence>
<dbReference type="Pfam" id="PF14310">
    <property type="entry name" value="Fn3-like"/>
    <property type="match status" value="1"/>
</dbReference>
<dbReference type="SUPFAM" id="SSF52279">
    <property type="entry name" value="Beta-D-glucan exohydrolase, C-terminal domain"/>
    <property type="match status" value="1"/>
</dbReference>